<dbReference type="Proteomes" id="UP000242287">
    <property type="component" value="Unassembled WGS sequence"/>
</dbReference>
<evidence type="ECO:0000313" key="1">
    <source>
        <dbReference type="EMBL" id="PFH53160.1"/>
    </source>
</evidence>
<sequence length="82" mass="9068">MACCLFTNHFIISLSIQFIKAHPKRVSGLSCRAYLPLAPHSPPDGNGYSNVKRESMSGLVPGSLHPRIKSLIATPKQLHHRH</sequence>
<proteinExistence type="predicted"/>
<evidence type="ECO:0000313" key="2">
    <source>
        <dbReference type="Proteomes" id="UP000242287"/>
    </source>
</evidence>
<dbReference type="AlphaFoldDB" id="A0A2A9NYU9"/>
<name>A0A2A9NYU9_9AGAR</name>
<reference evidence="1 2" key="1">
    <citation type="submission" date="2014-02" db="EMBL/GenBank/DDBJ databases">
        <title>Transposable element dynamics among asymbiotic and ectomycorrhizal Amanita fungi.</title>
        <authorList>
            <consortium name="DOE Joint Genome Institute"/>
            <person name="Hess J."/>
            <person name="Skrede I."/>
            <person name="Wolfe B."/>
            <person name="LaButti K."/>
            <person name="Ohm R.A."/>
            <person name="Grigoriev I.V."/>
            <person name="Pringle A."/>
        </authorList>
    </citation>
    <scope>NUCLEOTIDE SEQUENCE [LARGE SCALE GENOMIC DNA]</scope>
    <source>
        <strain evidence="1 2">SKay4041</strain>
    </source>
</reference>
<keyword evidence="2" id="KW-1185">Reference proteome</keyword>
<gene>
    <name evidence="1" type="ORF">AMATHDRAFT_55620</name>
</gene>
<accession>A0A2A9NYU9</accession>
<organism evidence="1 2">
    <name type="scientific">Amanita thiersii Skay4041</name>
    <dbReference type="NCBI Taxonomy" id="703135"/>
    <lineage>
        <taxon>Eukaryota</taxon>
        <taxon>Fungi</taxon>
        <taxon>Dikarya</taxon>
        <taxon>Basidiomycota</taxon>
        <taxon>Agaricomycotina</taxon>
        <taxon>Agaricomycetes</taxon>
        <taxon>Agaricomycetidae</taxon>
        <taxon>Agaricales</taxon>
        <taxon>Pluteineae</taxon>
        <taxon>Amanitaceae</taxon>
        <taxon>Amanita</taxon>
    </lineage>
</organism>
<dbReference type="EMBL" id="KZ301975">
    <property type="protein sequence ID" value="PFH53160.1"/>
    <property type="molecule type" value="Genomic_DNA"/>
</dbReference>
<protein>
    <submittedName>
        <fullName evidence="1">Uncharacterized protein</fullName>
    </submittedName>
</protein>